<dbReference type="GeneID" id="34582986"/>
<evidence type="ECO:0000313" key="1">
    <source>
        <dbReference type="EMBL" id="OGE46420.1"/>
    </source>
</evidence>
<sequence length="58" mass="6761">FDEDGTVLQDKLVALNRIVRQTEKQATEIHYSRELLDKLRSEVHLLRTGQRIEIRDGG</sequence>
<feature type="non-terminal residue" evidence="1">
    <location>
        <position position="1"/>
    </location>
</feature>
<protein>
    <submittedName>
        <fullName evidence="1">Uncharacterized protein</fullName>
    </submittedName>
</protein>
<organism evidence="1 2">
    <name type="scientific">Penicillium arizonense</name>
    <dbReference type="NCBI Taxonomy" id="1835702"/>
    <lineage>
        <taxon>Eukaryota</taxon>
        <taxon>Fungi</taxon>
        <taxon>Dikarya</taxon>
        <taxon>Ascomycota</taxon>
        <taxon>Pezizomycotina</taxon>
        <taxon>Eurotiomycetes</taxon>
        <taxon>Eurotiomycetidae</taxon>
        <taxon>Eurotiales</taxon>
        <taxon>Aspergillaceae</taxon>
        <taxon>Penicillium</taxon>
    </lineage>
</organism>
<proteinExistence type="predicted"/>
<dbReference type="RefSeq" id="XP_022481891.1">
    <property type="nucleotide sequence ID" value="XM_022638252.1"/>
</dbReference>
<dbReference type="EMBL" id="LXJU01000280">
    <property type="protein sequence ID" value="OGE46420.1"/>
    <property type="molecule type" value="Genomic_DNA"/>
</dbReference>
<gene>
    <name evidence="1" type="ORF">PENARI_c280G00521</name>
</gene>
<keyword evidence="2" id="KW-1185">Reference proteome</keyword>
<dbReference type="Proteomes" id="UP000177622">
    <property type="component" value="Unassembled WGS sequence"/>
</dbReference>
<dbReference type="OrthoDB" id="4278936at2759"/>
<reference evidence="1 2" key="1">
    <citation type="journal article" date="2016" name="Sci. Rep.">
        <title>Penicillium arizonense, a new, genome sequenced fungal species, reveals a high chemical diversity in secreted metabolites.</title>
        <authorList>
            <person name="Grijseels S."/>
            <person name="Nielsen J.C."/>
            <person name="Randelovic M."/>
            <person name="Nielsen J."/>
            <person name="Nielsen K.F."/>
            <person name="Workman M."/>
            <person name="Frisvad J.C."/>
        </authorList>
    </citation>
    <scope>NUCLEOTIDE SEQUENCE [LARGE SCALE GENOMIC DNA]</scope>
    <source>
        <strain evidence="1 2">CBS 141311</strain>
    </source>
</reference>
<name>A0A1F5L098_PENAI</name>
<dbReference type="AlphaFoldDB" id="A0A1F5L098"/>
<comment type="caution">
    <text evidence="1">The sequence shown here is derived from an EMBL/GenBank/DDBJ whole genome shotgun (WGS) entry which is preliminary data.</text>
</comment>
<evidence type="ECO:0000313" key="2">
    <source>
        <dbReference type="Proteomes" id="UP000177622"/>
    </source>
</evidence>
<accession>A0A1F5L098</accession>
<feature type="non-terminal residue" evidence="1">
    <location>
        <position position="58"/>
    </location>
</feature>